<evidence type="ECO:0000259" key="10">
    <source>
        <dbReference type="PROSITE" id="PS51233"/>
    </source>
</evidence>
<dbReference type="Gene3D" id="2.20.80.10">
    <property type="entry name" value="Lipovitellin-phosvitin complex, chain A, domain 4"/>
    <property type="match status" value="1"/>
</dbReference>
<keyword evidence="2 8" id="KW-0732">Signal</keyword>
<evidence type="ECO:0000256" key="8">
    <source>
        <dbReference type="SAM" id="SignalP"/>
    </source>
</evidence>
<organism evidence="11 12">
    <name type="scientific">Lates calcarifer</name>
    <name type="common">Barramundi</name>
    <name type="synonym">Holocentrus calcarifer</name>
    <dbReference type="NCBI Taxonomy" id="8187"/>
    <lineage>
        <taxon>Eukaryota</taxon>
        <taxon>Metazoa</taxon>
        <taxon>Chordata</taxon>
        <taxon>Craniata</taxon>
        <taxon>Vertebrata</taxon>
        <taxon>Euteleostomi</taxon>
        <taxon>Actinopterygii</taxon>
        <taxon>Neopterygii</taxon>
        <taxon>Teleostei</taxon>
        <taxon>Neoteleostei</taxon>
        <taxon>Acanthomorphata</taxon>
        <taxon>Carangaria</taxon>
        <taxon>Carangaria incertae sedis</taxon>
        <taxon>Centropomidae</taxon>
        <taxon>Lates</taxon>
    </lineage>
</organism>
<evidence type="ECO:0000256" key="1">
    <source>
        <dbReference type="ARBA" id="ARBA00022553"/>
    </source>
</evidence>
<feature type="disulfide bond" evidence="7">
    <location>
        <begin position="203"/>
        <end position="206"/>
    </location>
</feature>
<dbReference type="SUPFAM" id="SSF48431">
    <property type="entry name" value="Lipovitellin-phosvitin complex, superhelical domain"/>
    <property type="match status" value="1"/>
</dbReference>
<keyword evidence="12" id="KW-1185">Reference proteome</keyword>
<dbReference type="GeneTree" id="ENSGT00530000064273"/>
<dbReference type="PROSITE" id="PS51233">
    <property type="entry name" value="VWFD"/>
    <property type="match status" value="1"/>
</dbReference>
<feature type="domain" description="VWFD" evidence="10">
    <location>
        <begin position="1272"/>
        <end position="1447"/>
    </location>
</feature>
<dbReference type="InterPro" id="IPR015817">
    <property type="entry name" value="Vitellinogen_open_b-sht_sub1"/>
</dbReference>
<dbReference type="GO" id="GO:0071391">
    <property type="term" value="P:cellular response to estrogen stimulus"/>
    <property type="evidence" value="ECO:0007669"/>
    <property type="project" value="TreeGrafter"/>
</dbReference>
<evidence type="ECO:0000256" key="5">
    <source>
        <dbReference type="ARBA" id="ARBA00023180"/>
    </source>
</evidence>
<protein>
    <submittedName>
        <fullName evidence="11">Uncharacterized protein</fullName>
    </submittedName>
</protein>
<dbReference type="PANTHER" id="PTHR23345:SF9">
    <property type="entry name" value="VITELLOGENIN-RELATED"/>
    <property type="match status" value="1"/>
</dbReference>
<dbReference type="Pfam" id="PF09172">
    <property type="entry name" value="Vit_open_b-sht"/>
    <property type="match status" value="1"/>
</dbReference>
<sequence length="1538" mass="169162">MRAVVLALTLALVGEYFCFSPDFAAGKTYVYKYEALLLGGLPEEGLARAGLKVSSKVLISAAAQNTYMLKLVEPELYEYSGVWPRDPLIPATKLTSVLAPQFLTPIKFEYANGVVGKMFAPEGISTLVLNVYRGILNVLQLNIKKTQNVYELQEAGAQGVCKTLYAITEDEKAERILLTKTRDLNHCQEKIMKDMGLAYTEKCVKCQQDSKNLRGATAYNYILKQVASGIMILEAVVNEVIQFSPFSEMNGAAQMETKQSLVFLEIQKAPIVPIEAQYLHRGSLKYEFSTELLQTPIQLIKINNAKIVEILNHLVAHNVERVHEDAPLKFLELIQVLRAAHFADLEMLWSQFRNKPAYRQWILDAIPVIGTPAALRFIKEKFLADEMTVAETAQALIASVHMVTADTEAIKLVKAMAVNNKILESPVLREIVLLGYGTMISKYCVEMAVCPAELIKPIHELLAEAVAIDETQDIILLLKVLGNAGHPISLKPITKILPIHGTAAASLPMRVHADAIMALRNIAKKEPRMIQDLALQLYMDKALHPELRMLSCIVLFETRPPMGLVTSLANIVKIEENLQVASFTYSHMKSLTRKHSLIPIHHQVYLAAACNVAIKILSPRLEKLSLRFSKAIHADIYNSPLMLGAAASAFYINDAASILPRSILVKTSAYFAGAAADVLEVGVRTDGLQEALLKNPAIINSADRITKMKRVIKALSQWKSLPNRSPLASIYVKFFGQEIAFANIDKTLIDQAIAAFGRNAVKALLSGASFHIAKPLLATEVRRILPTAAGLPMELSLYTAAVAAAAVQVKATTTPTLPENFHLAHLLKTDMQLETEVRPSVVVNTFAVMGVNTAILQAALVSRAKLNSILPAKIAARLDITEGHFKIEALPVSVPEHIAAVHVETLAVARNIEDLAAPRITPIISAQVLQSSISREILTSKIVSSAAASWSRSSETISQGVPLSIIKSKAAQFEKKYCIETVAIGVKGCVKVATENAAHIRDTVLYKLAGRHSVSLSFKPSEVVERLEMEIQVGPKAAEKLIKQINLSEEEITEGQPVLMKLKGILVPGLRNGTISSSSSSSSRSKSFSASSSSSSHVAALRSSSSSRSSRLSSSRSLTAPTFAIIFRAVRADNKMQGYQLAAYLDRPTARIQIILAALAADSNWKFCVDGVVLSKHKVTAKLAWGAECKQYDTMITAETGLVGPSPAARLRVAWNELPSALKRYAKKVYDYIPASMLAGLIQGKDENSAKHTGSYFRLCAKDKKRFYIFTAECSFAMDTVTTFNNRRYKNEMLLSCYQVLAQDCTDELKFMVLLKKDHIEQNHINVKIADIDIDLYPKNTDVIVKVNGMEIPINNLPYQHPTAKIQIRPKGEGISVFAPSHGLHEVYFDKNSWKVKVVDWMKGQTCGLCGKADGEVRQEYRTPSGRLTKNAVSYAHSWVLPAESCRDTTECRMKHEFIQLQRQVNIHGQESNCYSVEPVLRCLPGCFPVKTTAVTVGFHCAPTDSRPENLNTIYDNSVDLKETAEAHLACSCTAQCA</sequence>
<reference evidence="11" key="3">
    <citation type="submission" date="2025-09" db="UniProtKB">
        <authorList>
            <consortium name="Ensembl"/>
        </authorList>
    </citation>
    <scope>IDENTIFICATION</scope>
</reference>
<comment type="function">
    <text evidence="6">Precursor of the major egg-yolk proteins that are sources of nutrients during early development of oviparous organisms.</text>
</comment>
<dbReference type="InterPro" id="IPR015816">
    <property type="entry name" value="Vitellinogen_b-sht_N"/>
</dbReference>
<dbReference type="InterPro" id="IPR050733">
    <property type="entry name" value="Vitellogenin/Apolipophorin"/>
</dbReference>
<dbReference type="Gene3D" id="2.30.230.10">
    <property type="entry name" value="Lipovitellin, beta-sheet shell regions, chain A"/>
    <property type="match status" value="1"/>
</dbReference>
<reference evidence="12" key="1">
    <citation type="submission" date="2015-09" db="EMBL/GenBank/DDBJ databases">
        <authorList>
            <person name="Sai Rama Sridatta P."/>
        </authorList>
    </citation>
    <scope>NUCLEOTIDE SEQUENCE [LARGE SCALE GENOMIC DNA]</scope>
</reference>
<dbReference type="Gene3D" id="2.20.50.20">
    <property type="entry name" value="Lipovitellin. Chain A, domain 3"/>
    <property type="match status" value="2"/>
</dbReference>
<dbReference type="Pfam" id="PF01347">
    <property type="entry name" value="Vitellogenin_N"/>
    <property type="match status" value="1"/>
</dbReference>
<reference evidence="11" key="2">
    <citation type="submission" date="2025-08" db="UniProtKB">
        <authorList>
            <consortium name="Ensembl"/>
        </authorList>
    </citation>
    <scope>IDENTIFICATION</scope>
</reference>
<dbReference type="GO" id="GO:0032355">
    <property type="term" value="P:response to estradiol"/>
    <property type="evidence" value="ECO:0007669"/>
    <property type="project" value="TreeGrafter"/>
</dbReference>
<dbReference type="PANTHER" id="PTHR23345">
    <property type="entry name" value="VITELLOGENIN-RELATED"/>
    <property type="match status" value="1"/>
</dbReference>
<keyword evidence="4 7" id="KW-1015">Disulfide bond</keyword>
<dbReference type="SMART" id="SM00216">
    <property type="entry name" value="VWD"/>
    <property type="match status" value="1"/>
</dbReference>
<dbReference type="Pfam" id="PF09175">
    <property type="entry name" value="Vit_b-sht_shell"/>
    <property type="match status" value="1"/>
</dbReference>
<dbReference type="InterPro" id="IPR015255">
    <property type="entry name" value="Vitellinogen_open_b-sht"/>
</dbReference>
<proteinExistence type="predicted"/>
<name>A0A4W6FB35_LATCA</name>
<dbReference type="Proteomes" id="UP000314980">
    <property type="component" value="Unassembled WGS sequence"/>
</dbReference>
<dbReference type="PROSITE" id="PS51211">
    <property type="entry name" value="VITELLOGENIN"/>
    <property type="match status" value="1"/>
</dbReference>
<dbReference type="GO" id="GO:0045735">
    <property type="term" value="F:nutrient reservoir activity"/>
    <property type="evidence" value="ECO:0007669"/>
    <property type="project" value="UniProtKB-KW"/>
</dbReference>
<dbReference type="InterPro" id="IPR001846">
    <property type="entry name" value="VWF_type-D"/>
</dbReference>
<accession>A0A4W6FB35</accession>
<keyword evidence="3" id="KW-0758">Storage protein</keyword>
<evidence type="ECO:0000256" key="2">
    <source>
        <dbReference type="ARBA" id="ARBA00022729"/>
    </source>
</evidence>
<feature type="domain" description="Vitellogenin" evidence="9">
    <location>
        <begin position="23"/>
        <end position="663"/>
    </location>
</feature>
<keyword evidence="5" id="KW-0325">Glycoprotein</keyword>
<dbReference type="SUPFAM" id="SSF56968">
    <property type="entry name" value="Lipovitellin-phosvitin complex, beta-sheet shell regions"/>
    <property type="match status" value="3"/>
</dbReference>
<dbReference type="Gene3D" id="2.20.90.10">
    <property type="entry name" value="Vitellinogen, beta-sheet shell domain"/>
    <property type="match status" value="1"/>
</dbReference>
<evidence type="ECO:0000313" key="11">
    <source>
        <dbReference type="Ensembl" id="ENSLCAP00010047404.1"/>
    </source>
</evidence>
<gene>
    <name evidence="11" type="primary">LOC108881282</name>
</gene>
<dbReference type="FunFam" id="2.20.50.20:FF:000001">
    <property type="entry name" value="Vitellogenin 5"/>
    <property type="match status" value="1"/>
</dbReference>
<dbReference type="Gene3D" id="1.25.10.20">
    <property type="entry name" value="Vitellinogen, superhelical"/>
    <property type="match status" value="1"/>
</dbReference>
<dbReference type="InterPro" id="IPR015258">
    <property type="entry name" value="Vitellinogen_b-sht_shell"/>
</dbReference>
<evidence type="ECO:0000313" key="12">
    <source>
        <dbReference type="Proteomes" id="UP000314980"/>
    </source>
</evidence>
<dbReference type="SMART" id="SM00638">
    <property type="entry name" value="LPD_N"/>
    <property type="match status" value="1"/>
</dbReference>
<evidence type="ECO:0000256" key="4">
    <source>
        <dbReference type="ARBA" id="ARBA00023157"/>
    </source>
</evidence>
<dbReference type="SMART" id="SM01169">
    <property type="entry name" value="DUF1943"/>
    <property type="match status" value="1"/>
</dbReference>
<dbReference type="FunFam" id="1.25.10.20:FF:000002">
    <property type="entry name" value="Vitellogenin 7"/>
    <property type="match status" value="1"/>
</dbReference>
<feature type="chain" id="PRO_5021461079" evidence="8">
    <location>
        <begin position="19"/>
        <end position="1538"/>
    </location>
</feature>
<evidence type="ECO:0000256" key="3">
    <source>
        <dbReference type="ARBA" id="ARBA00022761"/>
    </source>
</evidence>
<dbReference type="FunFam" id="2.20.80.10:FF:000001">
    <property type="entry name" value="Vitellogenin 7"/>
    <property type="match status" value="1"/>
</dbReference>
<evidence type="ECO:0000259" key="9">
    <source>
        <dbReference type="PROSITE" id="PS51211"/>
    </source>
</evidence>
<comment type="caution">
    <text evidence="7">Lacks conserved residue(s) required for the propagation of feature annotation.</text>
</comment>
<dbReference type="SMART" id="SM01170">
    <property type="entry name" value="DUF1944"/>
    <property type="match status" value="1"/>
</dbReference>
<dbReference type="Pfam" id="PF00094">
    <property type="entry name" value="VWD"/>
    <property type="match status" value="1"/>
</dbReference>
<evidence type="ECO:0000256" key="7">
    <source>
        <dbReference type="PROSITE-ProRule" id="PRU00557"/>
    </source>
</evidence>
<dbReference type="InterPro" id="IPR001747">
    <property type="entry name" value="Vitellogenin_N"/>
</dbReference>
<dbReference type="InterPro" id="IPR011030">
    <property type="entry name" value="Lipovitellin_superhlx_dom"/>
</dbReference>
<evidence type="ECO:0000256" key="6">
    <source>
        <dbReference type="ARBA" id="ARBA00057087"/>
    </source>
</evidence>
<feature type="disulfide bond" evidence="7">
    <location>
        <begin position="161"/>
        <end position="187"/>
    </location>
</feature>
<feature type="signal peptide" evidence="8">
    <location>
        <begin position="1"/>
        <end position="18"/>
    </location>
</feature>
<dbReference type="Ensembl" id="ENSLCAT00010048569.1">
    <property type="protein sequence ID" value="ENSLCAP00010047404.1"/>
    <property type="gene ID" value="ENSLCAG00010019900.1"/>
</dbReference>
<dbReference type="InterPro" id="IPR015819">
    <property type="entry name" value="Lipid_transp_b-sht_shell"/>
</dbReference>
<dbReference type="GO" id="GO:0005319">
    <property type="term" value="F:lipid transporter activity"/>
    <property type="evidence" value="ECO:0007669"/>
    <property type="project" value="InterPro"/>
</dbReference>
<keyword evidence="1" id="KW-0597">Phosphoprotein</keyword>
<dbReference type="InterPro" id="IPR037088">
    <property type="entry name" value="Vitellinogen_b-sht_shell_sf"/>
</dbReference>
<dbReference type="FunFam" id="2.30.230.10:FF:000002">
    <property type="entry name" value="Vitellogenin 7"/>
    <property type="match status" value="1"/>
</dbReference>